<dbReference type="HOGENOM" id="CLU_054568_0_1_6"/>
<evidence type="ECO:0000313" key="2">
    <source>
        <dbReference type="EMBL" id="AFJ01817.1"/>
    </source>
</evidence>
<dbReference type="EMBL" id="CP003380">
    <property type="protein sequence ID" value="AFJ01817.1"/>
    <property type="molecule type" value="Genomic_DNA"/>
</dbReference>
<protein>
    <submittedName>
        <fullName evidence="2">Uncharacterized protein</fullName>
    </submittedName>
</protein>
<dbReference type="AlphaFoldDB" id="I1YFX4"/>
<dbReference type="OrthoDB" id="5298497at2"/>
<keyword evidence="1" id="KW-0812">Transmembrane</keyword>
<dbReference type="STRING" id="754477.Q7C_646"/>
<reference evidence="2 3" key="1">
    <citation type="journal article" date="2012" name="J. Bacteriol.">
        <title>Complete genome sequences of Methylophaga sp. strain JAM1 and Methylophaga sp. strain JAM7.</title>
        <authorList>
            <person name="Villeneuve C."/>
            <person name="Martineau C."/>
            <person name="Mauffrey F."/>
            <person name="Villemur R."/>
        </authorList>
    </citation>
    <scope>NUCLEOTIDE SEQUENCE [LARGE SCALE GENOMIC DNA]</scope>
    <source>
        <strain evidence="2 3">JAM7</strain>
    </source>
</reference>
<keyword evidence="1" id="KW-0472">Membrane</keyword>
<sequence precursor="true">MVANTLKSAWLRLTTINGRRIYILPSRAGLGFAGLMLLMLLAAINYNNSLAYLLAFLLISLGHVAMHHSHRNIRTVTYQVLPPRPAFAGQNIPLGLVITTKHQHPVYQLLIDYASTAPPSRWFSLSTLARYQHVAVMPMVSDAESFSVPLPAMTRGWQTIRPLRIGSRYPLGLFYCWTIIRPDTQVLIYPAPTGVLPLPLSDNGNVALMAGTGQDDFAGFRKYHLGDPAHQIAWKALARDDVLRSKQYNHPEGITLQLDWQQVASLSETEARLSQLCQWVLAADEANMQYGLTLPTGHIEPDKGANHRHRCLSLLATYDR</sequence>
<feature type="transmembrane region" description="Helical" evidence="1">
    <location>
        <begin position="50"/>
        <end position="66"/>
    </location>
</feature>
<keyword evidence="1" id="KW-1133">Transmembrane helix</keyword>
<dbReference type="PATRIC" id="fig|754477.3.peg.638"/>
<gene>
    <name evidence="2" type="ordered locus">Q7C_646</name>
</gene>
<proteinExistence type="predicted"/>
<dbReference type="KEGG" id="mec:Q7C_646"/>
<evidence type="ECO:0000256" key="1">
    <source>
        <dbReference type="SAM" id="Phobius"/>
    </source>
</evidence>
<dbReference type="eggNOG" id="COG1721">
    <property type="taxonomic scope" value="Bacteria"/>
</dbReference>
<feature type="transmembrane region" description="Helical" evidence="1">
    <location>
        <begin position="21"/>
        <end position="44"/>
    </location>
</feature>
<name>I1YFX4_METFJ</name>
<dbReference type="Proteomes" id="UP000009145">
    <property type="component" value="Chromosome"/>
</dbReference>
<accession>I1YFX4</accession>
<dbReference type="PANTHER" id="PTHR34351">
    <property type="entry name" value="SLR1927 PROTEIN-RELATED"/>
    <property type="match status" value="1"/>
</dbReference>
<dbReference type="PANTHER" id="PTHR34351:SF1">
    <property type="entry name" value="SLR1927 PROTEIN"/>
    <property type="match status" value="1"/>
</dbReference>
<dbReference type="RefSeq" id="WP_014703238.1">
    <property type="nucleotide sequence ID" value="NC_017856.1"/>
</dbReference>
<evidence type="ECO:0000313" key="3">
    <source>
        <dbReference type="Proteomes" id="UP000009145"/>
    </source>
</evidence>
<organism evidence="2 3">
    <name type="scientific">Methylophaga frappieri (strain ATCC BAA-2434 / DSM 25690 / JAM7)</name>
    <dbReference type="NCBI Taxonomy" id="754477"/>
    <lineage>
        <taxon>Bacteria</taxon>
        <taxon>Pseudomonadati</taxon>
        <taxon>Pseudomonadota</taxon>
        <taxon>Gammaproteobacteria</taxon>
        <taxon>Thiotrichales</taxon>
        <taxon>Piscirickettsiaceae</taxon>
        <taxon>Methylophaga</taxon>
    </lineage>
</organism>
<keyword evidence="3" id="KW-1185">Reference proteome</keyword>